<dbReference type="PANTHER" id="PTHR33577">
    <property type="entry name" value="STERIGMATOCYSTIN BIOSYNTHESIS PEROXIDASE STCC-RELATED"/>
    <property type="match status" value="1"/>
</dbReference>
<dbReference type="InterPro" id="IPR036851">
    <property type="entry name" value="Chloroperoxidase-like_sf"/>
</dbReference>
<evidence type="ECO:0000256" key="4">
    <source>
        <dbReference type="ARBA" id="ARBA00022723"/>
    </source>
</evidence>
<proteinExistence type="inferred from homology"/>
<feature type="domain" description="Heme haloperoxidase family profile" evidence="8">
    <location>
        <begin position="9"/>
        <end position="230"/>
    </location>
</feature>
<dbReference type="EMBL" id="ML732170">
    <property type="protein sequence ID" value="KAB8077271.1"/>
    <property type="molecule type" value="Genomic_DNA"/>
</dbReference>
<evidence type="ECO:0000259" key="8">
    <source>
        <dbReference type="PROSITE" id="PS51405"/>
    </source>
</evidence>
<comment type="cofactor">
    <cofactor evidence="1">
        <name>heme b</name>
        <dbReference type="ChEBI" id="CHEBI:60344"/>
    </cofactor>
</comment>
<gene>
    <name evidence="9" type="ORF">BDV29DRAFT_188761</name>
</gene>
<keyword evidence="5" id="KW-0560">Oxidoreductase</keyword>
<evidence type="ECO:0000313" key="9">
    <source>
        <dbReference type="EMBL" id="KAB8077271.1"/>
    </source>
</evidence>
<keyword evidence="6" id="KW-0408">Iron</keyword>
<dbReference type="SUPFAM" id="SSF47571">
    <property type="entry name" value="Cloroperoxidase"/>
    <property type="match status" value="1"/>
</dbReference>
<dbReference type="InterPro" id="IPR000028">
    <property type="entry name" value="Chloroperoxidase"/>
</dbReference>
<dbReference type="Pfam" id="PF01328">
    <property type="entry name" value="Peroxidase_2"/>
    <property type="match status" value="1"/>
</dbReference>
<dbReference type="Proteomes" id="UP000326565">
    <property type="component" value="Unassembled WGS sequence"/>
</dbReference>
<keyword evidence="4" id="KW-0479">Metal-binding</keyword>
<dbReference type="PANTHER" id="PTHR33577:SF9">
    <property type="entry name" value="PEROXIDASE STCC"/>
    <property type="match status" value="1"/>
</dbReference>
<evidence type="ECO:0000256" key="6">
    <source>
        <dbReference type="ARBA" id="ARBA00023004"/>
    </source>
</evidence>
<protein>
    <submittedName>
        <fullName evidence="9">Cloroperoxidase</fullName>
    </submittedName>
</protein>
<evidence type="ECO:0000256" key="1">
    <source>
        <dbReference type="ARBA" id="ARBA00001970"/>
    </source>
</evidence>
<dbReference type="Gene3D" id="1.10.489.10">
    <property type="entry name" value="Chloroperoxidase-like"/>
    <property type="match status" value="1"/>
</dbReference>
<reference evidence="9 10" key="1">
    <citation type="submission" date="2019-04" db="EMBL/GenBank/DDBJ databases">
        <title>Friends and foes A comparative genomics study of 23 Aspergillus species from section Flavi.</title>
        <authorList>
            <consortium name="DOE Joint Genome Institute"/>
            <person name="Kjaerbolling I."/>
            <person name="Vesth T."/>
            <person name="Frisvad J.C."/>
            <person name="Nybo J.L."/>
            <person name="Theobald S."/>
            <person name="Kildgaard S."/>
            <person name="Isbrandt T."/>
            <person name="Kuo A."/>
            <person name="Sato A."/>
            <person name="Lyhne E.K."/>
            <person name="Kogle M.E."/>
            <person name="Wiebenga A."/>
            <person name="Kun R.S."/>
            <person name="Lubbers R.J."/>
            <person name="Makela M.R."/>
            <person name="Barry K."/>
            <person name="Chovatia M."/>
            <person name="Clum A."/>
            <person name="Daum C."/>
            <person name="Haridas S."/>
            <person name="He G."/>
            <person name="LaButti K."/>
            <person name="Lipzen A."/>
            <person name="Mondo S."/>
            <person name="Riley R."/>
            <person name="Salamov A."/>
            <person name="Simmons B.A."/>
            <person name="Magnuson J.K."/>
            <person name="Henrissat B."/>
            <person name="Mortensen U.H."/>
            <person name="Larsen T.O."/>
            <person name="Devries R.P."/>
            <person name="Grigoriev I.V."/>
            <person name="Machida M."/>
            <person name="Baker S.E."/>
            <person name="Andersen M.R."/>
        </authorList>
    </citation>
    <scope>NUCLEOTIDE SEQUENCE [LARGE SCALE GENOMIC DNA]</scope>
    <source>
        <strain evidence="9 10">CBS 151.66</strain>
    </source>
</reference>
<evidence type="ECO:0000256" key="7">
    <source>
        <dbReference type="ARBA" id="ARBA00025795"/>
    </source>
</evidence>
<comment type="similarity">
    <text evidence="7">Belongs to the chloroperoxidase family.</text>
</comment>
<evidence type="ECO:0000256" key="3">
    <source>
        <dbReference type="ARBA" id="ARBA00022617"/>
    </source>
</evidence>
<dbReference type="GO" id="GO:0004601">
    <property type="term" value="F:peroxidase activity"/>
    <property type="evidence" value="ECO:0007669"/>
    <property type="project" value="UniProtKB-KW"/>
</dbReference>
<sequence>MASPSCTVEKGEYLPAAPGDVRAPCPVLNSLANHGLISRDGRNITADQLKDALKQIGVGIDIRTVLVRDAFKVHDETSHRGLRNSDHVDESGVPVLHLDHTGRPHATEHDVSLSREDRALGDCIKADPDLIEGLLAYPKDKDSFSISDLGRLRKKRHAEQKAKNQDLQFDSKSNKVGCGEVALFQCVFGKGISYSLPVRYVKAVFKDERLPYDEGWKPRRTPVLFPELAVLLLGILYYASPI</sequence>
<keyword evidence="2 9" id="KW-0575">Peroxidase</keyword>
<evidence type="ECO:0000256" key="5">
    <source>
        <dbReference type="ARBA" id="ARBA00023002"/>
    </source>
</evidence>
<evidence type="ECO:0000256" key="2">
    <source>
        <dbReference type="ARBA" id="ARBA00022559"/>
    </source>
</evidence>
<dbReference type="AlphaFoldDB" id="A0A5N5X953"/>
<accession>A0A5N5X953</accession>
<dbReference type="GO" id="GO:0046872">
    <property type="term" value="F:metal ion binding"/>
    <property type="evidence" value="ECO:0007669"/>
    <property type="project" value="UniProtKB-KW"/>
</dbReference>
<keyword evidence="10" id="KW-1185">Reference proteome</keyword>
<evidence type="ECO:0000313" key="10">
    <source>
        <dbReference type="Proteomes" id="UP000326565"/>
    </source>
</evidence>
<dbReference type="PROSITE" id="PS51405">
    <property type="entry name" value="HEME_HALOPEROXIDASE"/>
    <property type="match status" value="1"/>
</dbReference>
<keyword evidence="3" id="KW-0349">Heme</keyword>
<dbReference type="OrthoDB" id="407298at2759"/>
<name>A0A5N5X953_9EURO</name>
<organism evidence="9 10">
    <name type="scientific">Aspergillus leporis</name>
    <dbReference type="NCBI Taxonomy" id="41062"/>
    <lineage>
        <taxon>Eukaryota</taxon>
        <taxon>Fungi</taxon>
        <taxon>Dikarya</taxon>
        <taxon>Ascomycota</taxon>
        <taxon>Pezizomycotina</taxon>
        <taxon>Eurotiomycetes</taxon>
        <taxon>Eurotiomycetidae</taxon>
        <taxon>Eurotiales</taxon>
        <taxon>Aspergillaceae</taxon>
        <taxon>Aspergillus</taxon>
        <taxon>Aspergillus subgen. Circumdati</taxon>
    </lineage>
</organism>